<comment type="caution">
    <text evidence="1">The sequence shown here is derived from an EMBL/GenBank/DDBJ whole genome shotgun (WGS) entry which is preliminary data.</text>
</comment>
<accession>A0AAD6ZVC2</accession>
<dbReference type="EMBL" id="JARIHO010000027">
    <property type="protein sequence ID" value="KAJ7339763.1"/>
    <property type="molecule type" value="Genomic_DNA"/>
</dbReference>
<sequence>MVHLAQELVDTIVDELADSGCSMSVLGACSLTASPFRSSCCRYLFRSMYLSEAVEFERTSDLLTSSPDLGPYFRELEVVLSDSPPANLPLGHILIVLPNIERLVWNAQSITWQDIPAPVTSAFMQMVDLPSLQILHLSNNIRDPVPSSILIRAISSISVRKFVLVVGAIDTNENIHLDVQASPVPISHIVDLQLHGTGAVYPLLLRPSILAHLQLQYLGLSINQMAFKEVFEFLDASSRSLLHLELNGPDWFGERLPRLPLLRFLSLQIFKDPHYLEYLDRLVLDLPRSTPALEIVTLNFRLKHWYEHNSPLDNEPWVALDGVFHDLPQLSEVRCCTLLRKHYRFDVNKFMRKKFPRCRAAEILGFYEINEAEAEEEEEEEEEE</sequence>
<dbReference type="SUPFAM" id="SSF52047">
    <property type="entry name" value="RNI-like"/>
    <property type="match status" value="1"/>
</dbReference>
<keyword evidence="2" id="KW-1185">Reference proteome</keyword>
<dbReference type="Proteomes" id="UP001218218">
    <property type="component" value="Unassembled WGS sequence"/>
</dbReference>
<reference evidence="1" key="1">
    <citation type="submission" date="2023-03" db="EMBL/GenBank/DDBJ databases">
        <title>Massive genome expansion in bonnet fungi (Mycena s.s.) driven by repeated elements and novel gene families across ecological guilds.</title>
        <authorList>
            <consortium name="Lawrence Berkeley National Laboratory"/>
            <person name="Harder C.B."/>
            <person name="Miyauchi S."/>
            <person name="Viragh M."/>
            <person name="Kuo A."/>
            <person name="Thoen E."/>
            <person name="Andreopoulos B."/>
            <person name="Lu D."/>
            <person name="Skrede I."/>
            <person name="Drula E."/>
            <person name="Henrissat B."/>
            <person name="Morin E."/>
            <person name="Kohler A."/>
            <person name="Barry K."/>
            <person name="LaButti K."/>
            <person name="Morin E."/>
            <person name="Salamov A."/>
            <person name="Lipzen A."/>
            <person name="Mereny Z."/>
            <person name="Hegedus B."/>
            <person name="Baldrian P."/>
            <person name="Stursova M."/>
            <person name="Weitz H."/>
            <person name="Taylor A."/>
            <person name="Grigoriev I.V."/>
            <person name="Nagy L.G."/>
            <person name="Martin F."/>
            <person name="Kauserud H."/>
        </authorList>
    </citation>
    <scope>NUCLEOTIDE SEQUENCE</scope>
    <source>
        <strain evidence="1">CBHHK002</strain>
    </source>
</reference>
<organism evidence="1 2">
    <name type="scientific">Mycena albidolilacea</name>
    <dbReference type="NCBI Taxonomy" id="1033008"/>
    <lineage>
        <taxon>Eukaryota</taxon>
        <taxon>Fungi</taxon>
        <taxon>Dikarya</taxon>
        <taxon>Basidiomycota</taxon>
        <taxon>Agaricomycotina</taxon>
        <taxon>Agaricomycetes</taxon>
        <taxon>Agaricomycetidae</taxon>
        <taxon>Agaricales</taxon>
        <taxon>Marasmiineae</taxon>
        <taxon>Mycenaceae</taxon>
        <taxon>Mycena</taxon>
    </lineage>
</organism>
<dbReference type="AlphaFoldDB" id="A0AAD6ZVC2"/>
<evidence type="ECO:0000313" key="2">
    <source>
        <dbReference type="Proteomes" id="UP001218218"/>
    </source>
</evidence>
<name>A0AAD6ZVC2_9AGAR</name>
<evidence type="ECO:0000313" key="1">
    <source>
        <dbReference type="EMBL" id="KAJ7339763.1"/>
    </source>
</evidence>
<protein>
    <submittedName>
        <fullName evidence="1">Uncharacterized protein</fullName>
    </submittedName>
</protein>
<proteinExistence type="predicted"/>
<gene>
    <name evidence="1" type="ORF">DFH08DRAFT_1082372</name>
</gene>